<dbReference type="VEuPathDB" id="TriTrypDB:TcG_01972"/>
<dbReference type="VEuPathDB" id="TriTrypDB:BCY84_19025"/>
<dbReference type="VEuPathDB" id="TriTrypDB:C4B63_20g19"/>
<dbReference type="VEuPathDB" id="TriTrypDB:C3747_423g16"/>
<gene>
    <name evidence="1" type="ORF">C3747_423g16</name>
</gene>
<accession>A0A2V2UWM7</accession>
<dbReference type="VEuPathDB" id="TriTrypDB:TCDM_03580"/>
<dbReference type="VEuPathDB" id="TriTrypDB:TCSYLVIO_003915"/>
<evidence type="ECO:0000313" key="2">
    <source>
        <dbReference type="Proteomes" id="UP000246078"/>
    </source>
</evidence>
<dbReference type="Proteomes" id="UP000246078">
    <property type="component" value="Unassembled WGS sequence"/>
</dbReference>
<reference evidence="1 2" key="1">
    <citation type="journal article" date="2018" name="Microb. Genom.">
        <title>Expanding an expanded genome: long-read sequencing of Trypanosoma cruzi.</title>
        <authorList>
            <person name="Berna L."/>
            <person name="Rodriguez M."/>
            <person name="Chiribao M.L."/>
            <person name="Parodi-Talice A."/>
            <person name="Pita S."/>
            <person name="Rijo G."/>
            <person name="Alvarez-Valin F."/>
            <person name="Robello C."/>
        </authorList>
    </citation>
    <scope>NUCLEOTIDE SEQUENCE [LARGE SCALE GENOMIC DNA]</scope>
    <source>
        <strain evidence="1 2">TCC</strain>
    </source>
</reference>
<name>A0A2V2UWM7_TRYCR</name>
<comment type="caution">
    <text evidence="1">The sequence shown here is derived from an EMBL/GenBank/DDBJ whole genome shotgun (WGS) entry which is preliminary data.</text>
</comment>
<dbReference type="VEuPathDB" id="TriTrypDB:TcBrA4_0122610"/>
<organism evidence="1 2">
    <name type="scientific">Trypanosoma cruzi</name>
    <dbReference type="NCBI Taxonomy" id="5693"/>
    <lineage>
        <taxon>Eukaryota</taxon>
        <taxon>Discoba</taxon>
        <taxon>Euglenozoa</taxon>
        <taxon>Kinetoplastea</taxon>
        <taxon>Metakinetoplastina</taxon>
        <taxon>Trypanosomatida</taxon>
        <taxon>Trypanosomatidae</taxon>
        <taxon>Trypanosoma</taxon>
        <taxon>Schizotrypanum</taxon>
    </lineage>
</organism>
<evidence type="ECO:0000313" key="1">
    <source>
        <dbReference type="EMBL" id="PWU88767.1"/>
    </source>
</evidence>
<dbReference type="VEuPathDB" id="TriTrypDB:ECC02_007095"/>
<dbReference type="VEuPathDB" id="TriTrypDB:Tc_MARK_2611"/>
<protein>
    <submittedName>
        <fullName evidence="1">Uncharacterized protein</fullName>
    </submittedName>
</protein>
<dbReference type="EMBL" id="PRFC01000423">
    <property type="protein sequence ID" value="PWU88767.1"/>
    <property type="molecule type" value="Genomic_DNA"/>
</dbReference>
<dbReference type="VEuPathDB" id="TriTrypDB:TcCL_ESM08094"/>
<dbReference type="AlphaFoldDB" id="A0A2V2UWM7"/>
<proteinExistence type="predicted"/>
<sequence length="452" mass="50905">MQESFIKELCGLLELLIEEVRRHIHSAVVSMETFRQHPSTASISAVAWLLTVSLLNSMTAWKHLCNSSGQFKENVLFRSNIATEVEEWLRNLRSKFEHLQMPGSLSFSAAGYRKAGQTRQPSTHDALGTAGRRQYIQWITIVEGYLSIILLGVGVFLCGKGDERGLDKAVEAFLGDRCKSSHTLNRGKVMKHFIRLIPMQNLLVIPPENIYIIPYDIIAYMFDEMLLAIKHVADNDVRSCVRYLESLQAGTDALQSDEAGAKKSTFSAVAGGGGLQQYSVERAVRDQGEPFFSEMAHILQALTVCLENLPSDVLTPDMDSDCAVTFFIFKNCVTHMRSVFQTQRPNVMWESYTLKILTSFLDILAMIGRNPQYTERVVALFSEMQVDCTELQWSRLSGKHKSARGERRCVIVTFARYGRLHDGAKETHKGHCITSSSVYTRVPCRKTTSVCR</sequence>